<dbReference type="PRINTS" id="PR00420">
    <property type="entry name" value="RNGMNOXGNASE"/>
</dbReference>
<evidence type="ECO:0000313" key="6">
    <source>
        <dbReference type="Proteomes" id="UP000800096"/>
    </source>
</evidence>
<dbReference type="InterPro" id="IPR002938">
    <property type="entry name" value="FAD-bd"/>
</dbReference>
<dbReference type="PANTHER" id="PTHR46865:SF7">
    <property type="entry name" value="MONOOXYGENASE, PUTATIVE (AFU_ORTHOLOGUE AFUA_8G07040)-RELATED"/>
    <property type="match status" value="1"/>
</dbReference>
<dbReference type="AlphaFoldDB" id="A0A6A5QI66"/>
<evidence type="ECO:0000256" key="3">
    <source>
        <dbReference type="ARBA" id="ARBA00023002"/>
    </source>
</evidence>
<evidence type="ECO:0000256" key="2">
    <source>
        <dbReference type="ARBA" id="ARBA00022827"/>
    </source>
</evidence>
<dbReference type="Proteomes" id="UP000800096">
    <property type="component" value="Unassembled WGS sequence"/>
</dbReference>
<sequence length="449" mass="49961">MGAPPQSSNSTPLNVLIVGAGCAGPVFAQVLTKADPRHKITLVERHHTLRTGGQQLDLKAEGVRIAKGLGILDALKGACVHETGMRFVDNKGKSLMRLGINDSSHQGNSLTNEYEIMRGDMVQVFYEGSIAERKRIDDQGENEGSLTYKFDTTVTEMENSDEGVAVTFSTGQKEYYDLVVGADGQGSRTRRTTFGPDIEAKAFQSIGVHAAYYEIPREFDDNDARIYFGTDSRMVMTRSGDRSKTQIYLFVMNNKERHEKMRVVQKQPLEQVKKAWTEMYDDAGWDCRRFLDGLKTTNDFYTTELAQVHMPKLYSGRVVLLGDAGYCPTPFTGMGTTLSLIGSYVLAGELARHGDDVGAALQAYHENMRQPLKIYQKLPGGGTKFYPSSKLGIKIANVLVWVLSSLQLHRLAQWAIGMVGGNKSEWDMPVYPELNMNVDKEVSEDKKKQ</sequence>
<keyword evidence="3" id="KW-0560">Oxidoreductase</keyword>
<dbReference type="InterPro" id="IPR036188">
    <property type="entry name" value="FAD/NAD-bd_sf"/>
</dbReference>
<keyword evidence="1" id="KW-0285">Flavoprotein</keyword>
<evidence type="ECO:0000313" key="5">
    <source>
        <dbReference type="EMBL" id="KAF1915089.1"/>
    </source>
</evidence>
<evidence type="ECO:0000259" key="4">
    <source>
        <dbReference type="Pfam" id="PF01494"/>
    </source>
</evidence>
<dbReference type="GO" id="GO:0071949">
    <property type="term" value="F:FAD binding"/>
    <property type="evidence" value="ECO:0007669"/>
    <property type="project" value="InterPro"/>
</dbReference>
<dbReference type="Pfam" id="PF01494">
    <property type="entry name" value="FAD_binding_3"/>
    <property type="match status" value="1"/>
</dbReference>
<dbReference type="InterPro" id="IPR051704">
    <property type="entry name" value="FAD_aromatic-hydroxylase"/>
</dbReference>
<dbReference type="GO" id="GO:0016491">
    <property type="term" value="F:oxidoreductase activity"/>
    <property type="evidence" value="ECO:0007669"/>
    <property type="project" value="UniProtKB-KW"/>
</dbReference>
<feature type="domain" description="FAD-binding" evidence="4">
    <location>
        <begin position="14"/>
        <end position="368"/>
    </location>
</feature>
<dbReference type="SUPFAM" id="SSF51905">
    <property type="entry name" value="FAD/NAD(P)-binding domain"/>
    <property type="match status" value="1"/>
</dbReference>
<gene>
    <name evidence="5" type="ORF">BDU57DRAFT_517885</name>
</gene>
<name>A0A6A5QI66_AMPQU</name>
<accession>A0A6A5QI66</accession>
<keyword evidence="2" id="KW-0274">FAD</keyword>
<dbReference type="OrthoDB" id="655030at2759"/>
<dbReference type="EMBL" id="ML979136">
    <property type="protein sequence ID" value="KAF1915089.1"/>
    <property type="molecule type" value="Genomic_DNA"/>
</dbReference>
<protein>
    <recommendedName>
        <fullName evidence="4">FAD-binding domain-containing protein</fullName>
    </recommendedName>
</protein>
<dbReference type="PANTHER" id="PTHR46865">
    <property type="entry name" value="OXIDOREDUCTASE-RELATED"/>
    <property type="match status" value="1"/>
</dbReference>
<keyword evidence="6" id="KW-1185">Reference proteome</keyword>
<evidence type="ECO:0000256" key="1">
    <source>
        <dbReference type="ARBA" id="ARBA00022630"/>
    </source>
</evidence>
<organism evidence="5 6">
    <name type="scientific">Ampelomyces quisqualis</name>
    <name type="common">Powdery mildew agent</name>
    <dbReference type="NCBI Taxonomy" id="50730"/>
    <lineage>
        <taxon>Eukaryota</taxon>
        <taxon>Fungi</taxon>
        <taxon>Dikarya</taxon>
        <taxon>Ascomycota</taxon>
        <taxon>Pezizomycotina</taxon>
        <taxon>Dothideomycetes</taxon>
        <taxon>Pleosporomycetidae</taxon>
        <taxon>Pleosporales</taxon>
        <taxon>Pleosporineae</taxon>
        <taxon>Phaeosphaeriaceae</taxon>
        <taxon>Ampelomyces</taxon>
    </lineage>
</organism>
<proteinExistence type="predicted"/>
<dbReference type="Gene3D" id="3.50.50.60">
    <property type="entry name" value="FAD/NAD(P)-binding domain"/>
    <property type="match status" value="1"/>
</dbReference>
<reference evidence="5" key="1">
    <citation type="journal article" date="2020" name="Stud. Mycol.">
        <title>101 Dothideomycetes genomes: a test case for predicting lifestyles and emergence of pathogens.</title>
        <authorList>
            <person name="Haridas S."/>
            <person name="Albert R."/>
            <person name="Binder M."/>
            <person name="Bloem J."/>
            <person name="Labutti K."/>
            <person name="Salamov A."/>
            <person name="Andreopoulos B."/>
            <person name="Baker S."/>
            <person name="Barry K."/>
            <person name="Bills G."/>
            <person name="Bluhm B."/>
            <person name="Cannon C."/>
            <person name="Castanera R."/>
            <person name="Culley D."/>
            <person name="Daum C."/>
            <person name="Ezra D."/>
            <person name="Gonzalez J."/>
            <person name="Henrissat B."/>
            <person name="Kuo A."/>
            <person name="Liang C."/>
            <person name="Lipzen A."/>
            <person name="Lutzoni F."/>
            <person name="Magnuson J."/>
            <person name="Mondo S."/>
            <person name="Nolan M."/>
            <person name="Ohm R."/>
            <person name="Pangilinan J."/>
            <person name="Park H.-J."/>
            <person name="Ramirez L."/>
            <person name="Alfaro M."/>
            <person name="Sun H."/>
            <person name="Tritt A."/>
            <person name="Yoshinaga Y."/>
            <person name="Zwiers L.-H."/>
            <person name="Turgeon B."/>
            <person name="Goodwin S."/>
            <person name="Spatafora J."/>
            <person name="Crous P."/>
            <person name="Grigoriev I."/>
        </authorList>
    </citation>
    <scope>NUCLEOTIDE SEQUENCE</scope>
    <source>
        <strain evidence="5">HMLAC05119</strain>
    </source>
</reference>